<feature type="domain" description="Myb-like" evidence="5">
    <location>
        <begin position="112"/>
        <end position="159"/>
    </location>
</feature>
<organism evidence="7 8">
    <name type="scientific">Trichophyton interdigitale</name>
    <dbReference type="NCBI Taxonomy" id="101480"/>
    <lineage>
        <taxon>Eukaryota</taxon>
        <taxon>Fungi</taxon>
        <taxon>Dikarya</taxon>
        <taxon>Ascomycota</taxon>
        <taxon>Pezizomycotina</taxon>
        <taxon>Eurotiomycetes</taxon>
        <taxon>Eurotiomycetidae</taxon>
        <taxon>Onygenales</taxon>
        <taxon>Arthrodermataceae</taxon>
        <taxon>Trichophyton</taxon>
    </lineage>
</organism>
<feature type="domain" description="Myb-like" evidence="5">
    <location>
        <begin position="2"/>
        <end position="60"/>
    </location>
</feature>
<dbReference type="GO" id="GO:0000978">
    <property type="term" value="F:RNA polymerase II cis-regulatory region sequence-specific DNA binding"/>
    <property type="evidence" value="ECO:0007669"/>
    <property type="project" value="TreeGrafter"/>
</dbReference>
<feature type="domain" description="Myb-like" evidence="5">
    <location>
        <begin position="61"/>
        <end position="111"/>
    </location>
</feature>
<dbReference type="Gene3D" id="1.10.10.60">
    <property type="entry name" value="Homeodomain-like"/>
    <property type="match status" value="3"/>
</dbReference>
<dbReference type="PROSITE" id="PS50090">
    <property type="entry name" value="MYB_LIKE"/>
    <property type="match status" value="3"/>
</dbReference>
<dbReference type="SUPFAM" id="SSF46689">
    <property type="entry name" value="Homeodomain-like"/>
    <property type="match status" value="2"/>
</dbReference>
<feature type="domain" description="HTH myb-type" evidence="6">
    <location>
        <begin position="61"/>
        <end position="115"/>
    </location>
</feature>
<dbReference type="PANTHER" id="PTHR46621">
    <property type="entry name" value="SNRNA-ACTIVATING PROTEIN COMPLEX SUBUNIT 4"/>
    <property type="match status" value="1"/>
</dbReference>
<evidence type="ECO:0000256" key="1">
    <source>
        <dbReference type="ARBA" id="ARBA00023015"/>
    </source>
</evidence>
<dbReference type="GO" id="GO:0019185">
    <property type="term" value="C:snRNA-activating protein complex"/>
    <property type="evidence" value="ECO:0007669"/>
    <property type="project" value="TreeGrafter"/>
</dbReference>
<keyword evidence="2" id="KW-0238">DNA-binding</keyword>
<evidence type="ECO:0000313" key="7">
    <source>
        <dbReference type="EMBL" id="KAF3899453.1"/>
    </source>
</evidence>
<dbReference type="InterPro" id="IPR051575">
    <property type="entry name" value="Myb-like_DNA-bd"/>
</dbReference>
<dbReference type="InterPro" id="IPR017930">
    <property type="entry name" value="Myb_dom"/>
</dbReference>
<dbReference type="PROSITE" id="PS51294">
    <property type="entry name" value="HTH_MYB"/>
    <property type="match status" value="2"/>
</dbReference>
<dbReference type="Pfam" id="PF13921">
    <property type="entry name" value="Myb_DNA-bind_6"/>
    <property type="match status" value="1"/>
</dbReference>
<dbReference type="SMART" id="SM00717">
    <property type="entry name" value="SANT"/>
    <property type="match status" value="3"/>
</dbReference>
<dbReference type="PANTHER" id="PTHR46621:SF1">
    <property type="entry name" value="SNRNA-ACTIVATING PROTEIN COMPLEX SUBUNIT 4"/>
    <property type="match status" value="1"/>
</dbReference>
<comment type="caution">
    <text evidence="7">The sequence shown here is derived from an EMBL/GenBank/DDBJ whole genome shotgun (WGS) entry which is preliminary data.</text>
</comment>
<evidence type="ECO:0000259" key="6">
    <source>
        <dbReference type="PROSITE" id="PS51294"/>
    </source>
</evidence>
<dbReference type="GO" id="GO:0001006">
    <property type="term" value="F:RNA polymerase III type 3 promoter sequence-specific DNA binding"/>
    <property type="evidence" value="ECO:0007669"/>
    <property type="project" value="TreeGrafter"/>
</dbReference>
<protein>
    <submittedName>
        <fullName evidence="7">Myb-related protein A</fullName>
    </submittedName>
</protein>
<reference evidence="7" key="1">
    <citation type="submission" date="2020-03" db="EMBL/GenBank/DDBJ databases">
        <title>Whole Genome Sequence of Trichophyton interdigitale from India.</title>
        <authorList>
            <person name="Kumar P."/>
        </authorList>
    </citation>
    <scope>NUCLEOTIDE SEQUENCE</scope>
    <source>
        <strain evidence="7">UCMS-IGIB-CI14</strain>
    </source>
</reference>
<name>A0A9P5CX60_9EURO</name>
<dbReference type="GO" id="GO:0042795">
    <property type="term" value="P:snRNA transcription by RNA polymerase II"/>
    <property type="evidence" value="ECO:0007669"/>
    <property type="project" value="TreeGrafter"/>
</dbReference>
<evidence type="ECO:0000256" key="4">
    <source>
        <dbReference type="ARBA" id="ARBA00023242"/>
    </source>
</evidence>
<feature type="domain" description="HTH myb-type" evidence="6">
    <location>
        <begin position="1"/>
        <end position="60"/>
    </location>
</feature>
<dbReference type="Proteomes" id="UP000749309">
    <property type="component" value="Unassembled WGS sequence"/>
</dbReference>
<evidence type="ECO:0000256" key="3">
    <source>
        <dbReference type="ARBA" id="ARBA00023163"/>
    </source>
</evidence>
<gene>
    <name evidence="7" type="ORF">GY632_1327</name>
</gene>
<sequence length="360" mass="40361">MEAARRINKWTQDEDMILLQRLREQQARSPPDKAVDWQKIAAALPGRTNKDCRKRWFNVLNGDLRKGPWTAEEDRLLGQAVEAEGKVWMRVSTYVPRRTADQCAKRWQHFLDPALDRSEWTESECQILWEAVQKQGRRWLQIRNDLFPQRSPNSLKNQYAFMSRHCCKAQRNCAAENEGLSAAGSSPASHIEDLCTVTSQPFNDDNSVISNDTQLLYPSLEDMILFPAASHNDNNTAMPDCTLPHLTYDCVNEADLSVAGFTDNPDSGSYLQDYTGFEDGFPLNPCSSSTIDHLSLSSGLGTSSIVSAGMPECQSSGADLPLPNCSVMTVRLTNPAPEAVHEFIRILMAHQQQVTIDIEN</sequence>
<dbReference type="InterPro" id="IPR009057">
    <property type="entry name" value="Homeodomain-like_sf"/>
</dbReference>
<accession>A0A9P5CX60</accession>
<evidence type="ECO:0000259" key="5">
    <source>
        <dbReference type="PROSITE" id="PS50090"/>
    </source>
</evidence>
<dbReference type="CDD" id="cd00167">
    <property type="entry name" value="SANT"/>
    <property type="match status" value="3"/>
</dbReference>
<keyword evidence="3" id="KW-0804">Transcription</keyword>
<proteinExistence type="predicted"/>
<evidence type="ECO:0000313" key="8">
    <source>
        <dbReference type="Proteomes" id="UP000749309"/>
    </source>
</evidence>
<keyword evidence="4" id="KW-0539">Nucleus</keyword>
<dbReference type="AlphaFoldDB" id="A0A9P5CX60"/>
<dbReference type="EMBL" id="JAAQVJ010000025">
    <property type="protein sequence ID" value="KAF3899453.1"/>
    <property type="molecule type" value="Genomic_DNA"/>
</dbReference>
<keyword evidence="1" id="KW-0805">Transcription regulation</keyword>
<dbReference type="GO" id="GO:0042796">
    <property type="term" value="P:snRNA transcription by RNA polymerase III"/>
    <property type="evidence" value="ECO:0007669"/>
    <property type="project" value="TreeGrafter"/>
</dbReference>
<dbReference type="InterPro" id="IPR001005">
    <property type="entry name" value="SANT/Myb"/>
</dbReference>
<evidence type="ECO:0000256" key="2">
    <source>
        <dbReference type="ARBA" id="ARBA00023125"/>
    </source>
</evidence>
<dbReference type="Pfam" id="PF00249">
    <property type="entry name" value="Myb_DNA-binding"/>
    <property type="match status" value="1"/>
</dbReference>